<accession>A0A8T0PL21</accession>
<protein>
    <submittedName>
        <fullName evidence="2">Uncharacterized protein</fullName>
    </submittedName>
</protein>
<reference evidence="2" key="1">
    <citation type="submission" date="2020-05" db="EMBL/GenBank/DDBJ databases">
        <title>WGS assembly of Panicum virgatum.</title>
        <authorList>
            <person name="Lovell J.T."/>
            <person name="Jenkins J."/>
            <person name="Shu S."/>
            <person name="Juenger T.E."/>
            <person name="Schmutz J."/>
        </authorList>
    </citation>
    <scope>NUCLEOTIDE SEQUENCE</scope>
    <source>
        <strain evidence="2">AP13</strain>
    </source>
</reference>
<dbReference type="AlphaFoldDB" id="A0A8T0PL21"/>
<evidence type="ECO:0000256" key="1">
    <source>
        <dbReference type="SAM" id="SignalP"/>
    </source>
</evidence>
<dbReference type="EMBL" id="CM029051">
    <property type="protein sequence ID" value="KAG2562683.1"/>
    <property type="molecule type" value="Genomic_DNA"/>
</dbReference>
<proteinExistence type="predicted"/>
<sequence length="188" mass="20436">MVGVTNNPLPLLFLLLLAAVGGGAERNSWLRFGRSVTFSFAAKGERIGSSPALQVCAGLLAWPATAAASSDRWLVGRRGGLSSSSVRARARDSSTCWQLLPSYWGPQAWRKQDFLSSSVRYGAGDDPRFWQLLLSSWVPQQRRKEDFAGLPSSEVAGDDHGDIAGCVRQYSLYRGVSCKKAGMYCMLA</sequence>
<feature type="signal peptide" evidence="1">
    <location>
        <begin position="1"/>
        <end position="24"/>
    </location>
</feature>
<evidence type="ECO:0000313" key="2">
    <source>
        <dbReference type="EMBL" id="KAG2562683.1"/>
    </source>
</evidence>
<feature type="chain" id="PRO_5035821558" evidence="1">
    <location>
        <begin position="25"/>
        <end position="188"/>
    </location>
</feature>
<keyword evidence="1" id="KW-0732">Signal</keyword>
<comment type="caution">
    <text evidence="2">The sequence shown here is derived from an EMBL/GenBank/DDBJ whole genome shotgun (WGS) entry which is preliminary data.</text>
</comment>
<organism evidence="2 3">
    <name type="scientific">Panicum virgatum</name>
    <name type="common">Blackwell switchgrass</name>
    <dbReference type="NCBI Taxonomy" id="38727"/>
    <lineage>
        <taxon>Eukaryota</taxon>
        <taxon>Viridiplantae</taxon>
        <taxon>Streptophyta</taxon>
        <taxon>Embryophyta</taxon>
        <taxon>Tracheophyta</taxon>
        <taxon>Spermatophyta</taxon>
        <taxon>Magnoliopsida</taxon>
        <taxon>Liliopsida</taxon>
        <taxon>Poales</taxon>
        <taxon>Poaceae</taxon>
        <taxon>PACMAD clade</taxon>
        <taxon>Panicoideae</taxon>
        <taxon>Panicodae</taxon>
        <taxon>Paniceae</taxon>
        <taxon>Panicinae</taxon>
        <taxon>Panicum</taxon>
        <taxon>Panicum sect. Hiantes</taxon>
    </lineage>
</organism>
<name>A0A8T0PL21_PANVG</name>
<gene>
    <name evidence="2" type="ORF">PVAP13_8KG399800</name>
</gene>
<dbReference type="Proteomes" id="UP000823388">
    <property type="component" value="Chromosome 8K"/>
</dbReference>
<keyword evidence="3" id="KW-1185">Reference proteome</keyword>
<evidence type="ECO:0000313" key="3">
    <source>
        <dbReference type="Proteomes" id="UP000823388"/>
    </source>
</evidence>